<keyword evidence="4" id="KW-1185">Reference proteome</keyword>
<dbReference type="Proteomes" id="UP001500571">
    <property type="component" value="Unassembled WGS sequence"/>
</dbReference>
<dbReference type="Pfam" id="PF01425">
    <property type="entry name" value="Amidase"/>
    <property type="match status" value="1"/>
</dbReference>
<evidence type="ECO:0000259" key="2">
    <source>
        <dbReference type="Pfam" id="PF01425"/>
    </source>
</evidence>
<dbReference type="SUPFAM" id="SSF54427">
    <property type="entry name" value="NTF2-like"/>
    <property type="match status" value="1"/>
</dbReference>
<sequence length="500" mass="51786">MTARNPQPPAGLVEAFRAFEQAQAAGDSSAVAALFAPGSTTLRGDANGLSVGYEAIARDTGAGAQRRLVQTHVQTIDEDHALVVAVTELAAGGRGQQTQLWARLDEGWRITAAHVSAPSPPLDGSIWRIVGDPLVPCTDPDGTLAGETVAVKDVFAVAGQRIGAGHPEWLQHAPVETQHAAVVRLLLDAGAEIRGIARTVELAYGLGGANPHHGTPPNPRAPHRLPGGSTSGPASAVSLGHASIGLGTDTAGSIRVPAAYQGLYGIRTTHGVVPTDGLLPLAPAYDAVGWLARSAFLLRAVGDVLLPDQASGAHETLVVVPALLDLATPDVAAAIRAWLPRLTREEHWPLDALDEWVTAFRTHQGAQAWETHGEWLAPRLDTLGAEVRGRFEEASRIGSDQAAEAARTAAAAGRSVRELVGDRILVLPSASSVAPPAGADPADLEAARQATLRITCLASLGGLPAVSIPLRTAEGLPTGVCLVAAQGRDRDLLDLATRLA</sequence>
<dbReference type="SUPFAM" id="SSF75304">
    <property type="entry name" value="Amidase signature (AS) enzymes"/>
    <property type="match status" value="1"/>
</dbReference>
<dbReference type="InterPro" id="IPR032710">
    <property type="entry name" value="NTF2-like_dom_sf"/>
</dbReference>
<dbReference type="InterPro" id="IPR036928">
    <property type="entry name" value="AS_sf"/>
</dbReference>
<feature type="region of interest" description="Disordered" evidence="1">
    <location>
        <begin position="208"/>
        <end position="233"/>
    </location>
</feature>
<dbReference type="PANTHER" id="PTHR46310:SF7">
    <property type="entry name" value="AMIDASE 1"/>
    <property type="match status" value="1"/>
</dbReference>
<proteinExistence type="predicted"/>
<evidence type="ECO:0000313" key="4">
    <source>
        <dbReference type="Proteomes" id="UP001500571"/>
    </source>
</evidence>
<dbReference type="Pfam" id="PF11533">
    <property type="entry name" value="AtzH-like"/>
    <property type="match status" value="1"/>
</dbReference>
<comment type="caution">
    <text evidence="3">The sequence shown here is derived from an EMBL/GenBank/DDBJ whole genome shotgun (WGS) entry which is preliminary data.</text>
</comment>
<dbReference type="InterPro" id="IPR024507">
    <property type="entry name" value="AtzH-like"/>
</dbReference>
<reference evidence="3 4" key="1">
    <citation type="journal article" date="2019" name="Int. J. Syst. Evol. Microbiol.">
        <title>The Global Catalogue of Microorganisms (GCM) 10K type strain sequencing project: providing services to taxonomists for standard genome sequencing and annotation.</title>
        <authorList>
            <consortium name="The Broad Institute Genomics Platform"/>
            <consortium name="The Broad Institute Genome Sequencing Center for Infectious Disease"/>
            <person name="Wu L."/>
            <person name="Ma J."/>
        </authorList>
    </citation>
    <scope>NUCLEOTIDE SEQUENCE [LARGE SCALE GENOMIC DNA]</scope>
    <source>
        <strain evidence="3 4">JCM 15309</strain>
    </source>
</reference>
<dbReference type="EMBL" id="BAAAPB010000004">
    <property type="protein sequence ID" value="GAA1971568.1"/>
    <property type="molecule type" value="Genomic_DNA"/>
</dbReference>
<feature type="domain" description="Amidase" evidence="2">
    <location>
        <begin position="139"/>
        <end position="304"/>
    </location>
</feature>
<accession>A0ABN2RMF8</accession>
<evidence type="ECO:0000256" key="1">
    <source>
        <dbReference type="SAM" id="MobiDB-lite"/>
    </source>
</evidence>
<dbReference type="Gene3D" id="3.90.1300.10">
    <property type="entry name" value="Amidase signature (AS) domain"/>
    <property type="match status" value="1"/>
</dbReference>
<dbReference type="RefSeq" id="WP_344047146.1">
    <property type="nucleotide sequence ID" value="NZ_BAAAPB010000004.1"/>
</dbReference>
<dbReference type="InterPro" id="IPR023631">
    <property type="entry name" value="Amidase_dom"/>
</dbReference>
<organism evidence="3 4">
    <name type="scientific">Nocardioides panacihumi</name>
    <dbReference type="NCBI Taxonomy" id="400774"/>
    <lineage>
        <taxon>Bacteria</taxon>
        <taxon>Bacillati</taxon>
        <taxon>Actinomycetota</taxon>
        <taxon>Actinomycetes</taxon>
        <taxon>Propionibacteriales</taxon>
        <taxon>Nocardioidaceae</taxon>
        <taxon>Nocardioides</taxon>
    </lineage>
</organism>
<dbReference type="Gene3D" id="3.10.450.50">
    <property type="match status" value="1"/>
</dbReference>
<protein>
    <recommendedName>
        <fullName evidence="2">Amidase domain-containing protein</fullName>
    </recommendedName>
</protein>
<evidence type="ECO:0000313" key="3">
    <source>
        <dbReference type="EMBL" id="GAA1971568.1"/>
    </source>
</evidence>
<dbReference type="PANTHER" id="PTHR46310">
    <property type="entry name" value="AMIDASE 1"/>
    <property type="match status" value="1"/>
</dbReference>
<gene>
    <name evidence="3" type="ORF">GCM10009798_35590</name>
</gene>
<name>A0ABN2RMF8_9ACTN</name>